<sequence length="278" mass="30172">MRDRPDIRLLLADVDGTLVTREKVLTEAAMQASRDLAAAGIALALTSARPPRGMRMLIRPLALQGVLIGFNGGLYVRPDLSVIRRHMIGVETARATVHLLRDQGLDVWLYTEKDWLVRNPHGPHVAREAWILQFDAKVVSDFSDDDLGQALKIVGVSDDLPLVARCETAVRHRLGDRVSAARSEPHFLDVTHPQANKGAVVLALARRLNIAPEQVAAIGDMPTDVMMFSKSGLSIAMGNASEAVKAKADVVTDSNENDGFAHAVRRFVLPAGSTPSRS</sequence>
<keyword evidence="1" id="KW-0378">Hydrolase</keyword>
<dbReference type="PROSITE" id="PS01228">
    <property type="entry name" value="COF_1"/>
    <property type="match status" value="1"/>
</dbReference>
<dbReference type="GO" id="GO:0016787">
    <property type="term" value="F:hydrolase activity"/>
    <property type="evidence" value="ECO:0007669"/>
    <property type="project" value="UniProtKB-KW"/>
</dbReference>
<reference evidence="1 2" key="1">
    <citation type="submission" date="2024-02" db="EMBL/GenBank/DDBJ databases">
        <title>Distribution and functional of Brevundimonas-related endobacteria within Verticillium dahliae.</title>
        <authorList>
            <person name="Zeng H."/>
        </authorList>
    </citation>
    <scope>NUCLEOTIDE SEQUENCE [LARGE SCALE GENOMIC DNA]</scope>
    <source>
        <strain evidence="1 2">TRM 44200</strain>
    </source>
</reference>
<dbReference type="Gene3D" id="3.40.50.1000">
    <property type="entry name" value="HAD superfamily/HAD-like"/>
    <property type="match status" value="1"/>
</dbReference>
<dbReference type="NCBIfam" id="TIGR00099">
    <property type="entry name" value="Cof-subfamily"/>
    <property type="match status" value="1"/>
</dbReference>
<dbReference type="InterPro" id="IPR000150">
    <property type="entry name" value="Cof"/>
</dbReference>
<evidence type="ECO:0000313" key="2">
    <source>
        <dbReference type="Proteomes" id="UP001363460"/>
    </source>
</evidence>
<dbReference type="SUPFAM" id="SSF56784">
    <property type="entry name" value="HAD-like"/>
    <property type="match status" value="1"/>
</dbReference>
<name>A0ABZ2I8R2_9CAUL</name>
<organism evidence="1 2">
    <name type="scientific">Brevundimonas olei</name>
    <dbReference type="NCBI Taxonomy" id="657642"/>
    <lineage>
        <taxon>Bacteria</taxon>
        <taxon>Pseudomonadati</taxon>
        <taxon>Pseudomonadota</taxon>
        <taxon>Alphaproteobacteria</taxon>
        <taxon>Caulobacterales</taxon>
        <taxon>Caulobacteraceae</taxon>
        <taxon>Brevundimonas</taxon>
    </lineage>
</organism>
<dbReference type="Proteomes" id="UP001363460">
    <property type="component" value="Chromosome"/>
</dbReference>
<keyword evidence="2" id="KW-1185">Reference proteome</keyword>
<dbReference type="CDD" id="cd07516">
    <property type="entry name" value="HAD_Pase"/>
    <property type="match status" value="1"/>
</dbReference>
<dbReference type="RefSeq" id="WP_338575148.1">
    <property type="nucleotide sequence ID" value="NZ_CP146369.1"/>
</dbReference>
<accession>A0ABZ2I8R2</accession>
<dbReference type="SFLD" id="SFLDG01140">
    <property type="entry name" value="C2.B:_Phosphomannomutase_and_P"/>
    <property type="match status" value="1"/>
</dbReference>
<dbReference type="PANTHER" id="PTHR10000:SF8">
    <property type="entry name" value="HAD SUPERFAMILY HYDROLASE-LIKE, TYPE 3"/>
    <property type="match status" value="1"/>
</dbReference>
<evidence type="ECO:0000313" key="1">
    <source>
        <dbReference type="EMBL" id="WWT53433.1"/>
    </source>
</evidence>
<dbReference type="Pfam" id="PF08282">
    <property type="entry name" value="Hydrolase_3"/>
    <property type="match status" value="1"/>
</dbReference>
<dbReference type="InterPro" id="IPR006379">
    <property type="entry name" value="HAD-SF_hydro_IIB"/>
</dbReference>
<dbReference type="EMBL" id="CP146369">
    <property type="protein sequence ID" value="WWT53433.1"/>
    <property type="molecule type" value="Genomic_DNA"/>
</dbReference>
<proteinExistence type="predicted"/>
<dbReference type="InterPro" id="IPR036412">
    <property type="entry name" value="HAD-like_sf"/>
</dbReference>
<gene>
    <name evidence="1" type="ORF">V8J38_09130</name>
</gene>
<dbReference type="NCBIfam" id="TIGR01484">
    <property type="entry name" value="HAD-SF-IIB"/>
    <property type="match status" value="1"/>
</dbReference>
<dbReference type="Gene3D" id="3.30.1240.10">
    <property type="match status" value="1"/>
</dbReference>
<protein>
    <submittedName>
        <fullName evidence="1">Cof-type HAD-IIB family hydrolase</fullName>
        <ecNumber evidence="1">3.1.3.-</ecNumber>
    </submittedName>
</protein>
<dbReference type="PANTHER" id="PTHR10000">
    <property type="entry name" value="PHOSPHOSERINE PHOSPHATASE"/>
    <property type="match status" value="1"/>
</dbReference>
<dbReference type="EC" id="3.1.3.-" evidence="1"/>
<dbReference type="InterPro" id="IPR023214">
    <property type="entry name" value="HAD_sf"/>
</dbReference>
<dbReference type="SFLD" id="SFLDS00003">
    <property type="entry name" value="Haloacid_Dehalogenase"/>
    <property type="match status" value="1"/>
</dbReference>